<dbReference type="AlphaFoldDB" id="A0A1Q9EDY6"/>
<dbReference type="OrthoDB" id="10283905at2759"/>
<sequence>MRNKFRAGKVGAMSGVDGLLAETYAGQCSKQSHPNGRSHGHGTSQLRCQINRIKRDPGCFGNTCRILPRRACWCPVHQRALAASARNEAAELCYAAHATIWFAESSEAGQSGAGNDIGWHLRIRQPGCSIGEKLWGWRVLEEDASGWFEAVVGCILQAVGKGWGALLRRQRRGGAAGGGVGLPSEKSVVSTTTRASLCRRGIRRCLRRDRHPLADCEHLLGGDSNQAALPKDDLAMLTCRAVASPVSIEKSNTKLPRKSFLEKATRITSSANYATALTRIDHSRTWTREESNTCDVQLTVLALELGPRYLPDRTMLELLRVPGHHTSAVDRQEGVYIDLMTYEGWVEDVDKDSMRLDGLHTYNYISATMQKLVQLLRYTGTTGQREV</sequence>
<name>A0A1Q9EDY6_SYMMI</name>
<protein>
    <submittedName>
        <fullName evidence="1">Uncharacterized protein</fullName>
    </submittedName>
</protein>
<organism evidence="1 2">
    <name type="scientific">Symbiodinium microadriaticum</name>
    <name type="common">Dinoflagellate</name>
    <name type="synonym">Zooxanthella microadriatica</name>
    <dbReference type="NCBI Taxonomy" id="2951"/>
    <lineage>
        <taxon>Eukaryota</taxon>
        <taxon>Sar</taxon>
        <taxon>Alveolata</taxon>
        <taxon>Dinophyceae</taxon>
        <taxon>Suessiales</taxon>
        <taxon>Symbiodiniaceae</taxon>
        <taxon>Symbiodinium</taxon>
    </lineage>
</organism>
<accession>A0A1Q9EDY6</accession>
<comment type="caution">
    <text evidence="1">The sequence shown here is derived from an EMBL/GenBank/DDBJ whole genome shotgun (WGS) entry which is preliminary data.</text>
</comment>
<keyword evidence="2" id="KW-1185">Reference proteome</keyword>
<proteinExistence type="predicted"/>
<gene>
    <name evidence="1" type="ORF">AK812_SmicGene11187</name>
</gene>
<evidence type="ECO:0000313" key="2">
    <source>
        <dbReference type="Proteomes" id="UP000186817"/>
    </source>
</evidence>
<dbReference type="Proteomes" id="UP000186817">
    <property type="component" value="Unassembled WGS sequence"/>
</dbReference>
<evidence type="ECO:0000313" key="1">
    <source>
        <dbReference type="EMBL" id="OLQ05597.1"/>
    </source>
</evidence>
<reference evidence="1 2" key="1">
    <citation type="submission" date="2016-02" db="EMBL/GenBank/DDBJ databases">
        <title>Genome analysis of coral dinoflagellate symbionts highlights evolutionary adaptations to a symbiotic lifestyle.</title>
        <authorList>
            <person name="Aranda M."/>
            <person name="Li Y."/>
            <person name="Liew Y.J."/>
            <person name="Baumgarten S."/>
            <person name="Simakov O."/>
            <person name="Wilson M."/>
            <person name="Piel J."/>
            <person name="Ashoor H."/>
            <person name="Bougouffa S."/>
            <person name="Bajic V.B."/>
            <person name="Ryu T."/>
            <person name="Ravasi T."/>
            <person name="Bayer T."/>
            <person name="Micklem G."/>
            <person name="Kim H."/>
            <person name="Bhak J."/>
            <person name="Lajeunesse T.C."/>
            <person name="Voolstra C.R."/>
        </authorList>
    </citation>
    <scope>NUCLEOTIDE SEQUENCE [LARGE SCALE GENOMIC DNA]</scope>
    <source>
        <strain evidence="1 2">CCMP2467</strain>
    </source>
</reference>
<dbReference type="EMBL" id="LSRX01000180">
    <property type="protein sequence ID" value="OLQ05597.1"/>
    <property type="molecule type" value="Genomic_DNA"/>
</dbReference>